<dbReference type="AlphaFoldDB" id="A0A2R5GB75"/>
<dbReference type="SMART" id="SM00054">
    <property type="entry name" value="EFh"/>
    <property type="match status" value="4"/>
</dbReference>
<dbReference type="PANTHER" id="PTHR23064">
    <property type="entry name" value="TROPONIN"/>
    <property type="match status" value="1"/>
</dbReference>
<dbReference type="InterPro" id="IPR018247">
    <property type="entry name" value="EF_Hand_1_Ca_BS"/>
</dbReference>
<dbReference type="InterPro" id="IPR052591">
    <property type="entry name" value="CML21-like"/>
</dbReference>
<proteinExistence type="predicted"/>
<dbReference type="InterPro" id="IPR011992">
    <property type="entry name" value="EF-hand-dom_pair"/>
</dbReference>
<dbReference type="CDD" id="cd00051">
    <property type="entry name" value="EFh"/>
    <property type="match status" value="3"/>
</dbReference>
<dbReference type="PROSITE" id="PS50222">
    <property type="entry name" value="EF_HAND_2"/>
    <property type="match status" value="3"/>
</dbReference>
<feature type="domain" description="EF-hand" evidence="3">
    <location>
        <begin position="96"/>
        <end position="131"/>
    </location>
</feature>
<evidence type="ECO:0000313" key="4">
    <source>
        <dbReference type="EMBL" id="GBG27589.1"/>
    </source>
</evidence>
<protein>
    <submittedName>
        <fullName evidence="4">Calmodulin</fullName>
    </submittedName>
</protein>
<evidence type="ECO:0000256" key="1">
    <source>
        <dbReference type="ARBA" id="ARBA00022837"/>
    </source>
</evidence>
<feature type="coiled-coil region" evidence="2">
    <location>
        <begin position="184"/>
        <end position="211"/>
    </location>
</feature>
<feature type="domain" description="EF-hand" evidence="3">
    <location>
        <begin position="145"/>
        <end position="184"/>
    </location>
</feature>
<keyword evidence="5" id="KW-1185">Reference proteome</keyword>
<feature type="domain" description="EF-hand" evidence="3">
    <location>
        <begin position="14"/>
        <end position="49"/>
    </location>
</feature>
<keyword evidence="2" id="KW-0175">Coiled coil</keyword>
<dbReference type="Gene3D" id="1.10.238.10">
    <property type="entry name" value="EF-hand"/>
    <property type="match status" value="2"/>
</dbReference>
<dbReference type="EMBL" id="BEYU01000033">
    <property type="protein sequence ID" value="GBG27589.1"/>
    <property type="molecule type" value="Genomic_DNA"/>
</dbReference>
<organism evidence="4 5">
    <name type="scientific">Hondaea fermentalgiana</name>
    <dbReference type="NCBI Taxonomy" id="2315210"/>
    <lineage>
        <taxon>Eukaryota</taxon>
        <taxon>Sar</taxon>
        <taxon>Stramenopiles</taxon>
        <taxon>Bigyra</taxon>
        <taxon>Labyrinthulomycetes</taxon>
        <taxon>Thraustochytrida</taxon>
        <taxon>Thraustochytriidae</taxon>
        <taxon>Hondaea</taxon>
    </lineage>
</organism>
<dbReference type="PROSITE" id="PS00018">
    <property type="entry name" value="EF_HAND_1"/>
    <property type="match status" value="2"/>
</dbReference>
<dbReference type="OrthoDB" id="26525at2759"/>
<dbReference type="Proteomes" id="UP000241890">
    <property type="component" value="Unassembled WGS sequence"/>
</dbReference>
<dbReference type="InterPro" id="IPR002048">
    <property type="entry name" value="EF_hand_dom"/>
</dbReference>
<accession>A0A2R5GB75</accession>
<keyword evidence="1" id="KW-0106">Calcium</keyword>
<dbReference type="Pfam" id="PF13499">
    <property type="entry name" value="EF-hand_7"/>
    <property type="match status" value="2"/>
</dbReference>
<evidence type="ECO:0000256" key="2">
    <source>
        <dbReference type="SAM" id="Coils"/>
    </source>
</evidence>
<evidence type="ECO:0000259" key="3">
    <source>
        <dbReference type="PROSITE" id="PS50222"/>
    </source>
</evidence>
<sequence length="245" mass="27385">MDLDLLGGEEQVAQYKAEIRAIFDQVDTDGSGWMSKAEFIEAAEKNPAVAQMVSKSRLLAGLVAGQDLSAAFESFDTDKSDSVSFEEFWEFCRREADEENIRKMFNMIDRDGSRYITKAELVYAFTHNEELLALVKDSKVFGRLAEQDDWDKVLAEMDTDKSGDSEDRVDLPEFWKFVKSLAAKVQVSILKEKARQQREKLEAEKSVLRAEICSRVSTHTSAAGAGRGGIVTVGIAFDPFAYPAI</sequence>
<dbReference type="SUPFAM" id="SSF47473">
    <property type="entry name" value="EF-hand"/>
    <property type="match status" value="1"/>
</dbReference>
<name>A0A2R5GB75_9STRA</name>
<comment type="caution">
    <text evidence="4">The sequence shown here is derived from an EMBL/GenBank/DDBJ whole genome shotgun (WGS) entry which is preliminary data.</text>
</comment>
<evidence type="ECO:0000313" key="5">
    <source>
        <dbReference type="Proteomes" id="UP000241890"/>
    </source>
</evidence>
<dbReference type="InParanoid" id="A0A2R5GB75"/>
<reference evidence="4 5" key="1">
    <citation type="submission" date="2017-12" db="EMBL/GenBank/DDBJ databases">
        <title>Sequencing, de novo assembly and annotation of complete genome of a new Thraustochytrid species, strain FCC1311.</title>
        <authorList>
            <person name="Sedici K."/>
            <person name="Godart F."/>
            <person name="Aiese Cigliano R."/>
            <person name="Sanseverino W."/>
            <person name="Barakat M."/>
            <person name="Ortet P."/>
            <person name="Marechal E."/>
            <person name="Cagnac O."/>
            <person name="Amato A."/>
        </authorList>
    </citation>
    <scope>NUCLEOTIDE SEQUENCE [LARGE SCALE GENOMIC DNA]</scope>
</reference>
<gene>
    <name evidence="4" type="ORF">FCC1311_038122</name>
</gene>
<dbReference type="GO" id="GO:0005509">
    <property type="term" value="F:calcium ion binding"/>
    <property type="evidence" value="ECO:0007669"/>
    <property type="project" value="InterPro"/>
</dbReference>